<dbReference type="Gene3D" id="1.10.287.950">
    <property type="entry name" value="Methyl-accepting chemotaxis protein"/>
    <property type="match status" value="1"/>
</dbReference>
<comment type="caution">
    <text evidence="3">The sequence shown here is derived from an EMBL/GenBank/DDBJ whole genome shotgun (WGS) entry which is preliminary data.</text>
</comment>
<dbReference type="Pfam" id="PF02470">
    <property type="entry name" value="MlaD"/>
    <property type="match status" value="1"/>
</dbReference>
<name>A0A838AC96_9PSEU</name>
<proteinExistence type="predicted"/>
<reference evidence="3 4" key="1">
    <citation type="submission" date="2020-07" db="EMBL/GenBank/DDBJ databases">
        <title>Genome of Haloechinothrix sp.</title>
        <authorList>
            <person name="Tang S.-K."/>
            <person name="Yang L."/>
            <person name="Zhu W.-Y."/>
        </authorList>
    </citation>
    <scope>NUCLEOTIDE SEQUENCE [LARGE SCALE GENOMIC DNA]</scope>
    <source>
        <strain evidence="3 4">YIM 98757</strain>
    </source>
</reference>
<organism evidence="3 4">
    <name type="scientific">Haloechinothrix aidingensis</name>
    <dbReference type="NCBI Taxonomy" id="2752311"/>
    <lineage>
        <taxon>Bacteria</taxon>
        <taxon>Bacillati</taxon>
        <taxon>Actinomycetota</taxon>
        <taxon>Actinomycetes</taxon>
        <taxon>Pseudonocardiales</taxon>
        <taxon>Pseudonocardiaceae</taxon>
        <taxon>Haloechinothrix</taxon>
    </lineage>
</organism>
<dbReference type="InterPro" id="IPR003399">
    <property type="entry name" value="Mce/MlaD"/>
</dbReference>
<keyword evidence="4" id="KW-1185">Reference proteome</keyword>
<keyword evidence="1" id="KW-1133">Transmembrane helix</keyword>
<evidence type="ECO:0000313" key="3">
    <source>
        <dbReference type="EMBL" id="MBA0126853.1"/>
    </source>
</evidence>
<protein>
    <submittedName>
        <fullName evidence="3">MCE family protein</fullName>
    </submittedName>
</protein>
<dbReference type="SUPFAM" id="SSF58104">
    <property type="entry name" value="Methyl-accepting chemotaxis protein (MCP) signaling domain"/>
    <property type="match status" value="1"/>
</dbReference>
<feature type="domain" description="Mce/MlaD" evidence="2">
    <location>
        <begin position="61"/>
        <end position="136"/>
    </location>
</feature>
<dbReference type="Proteomes" id="UP000582974">
    <property type="component" value="Unassembled WGS sequence"/>
</dbReference>
<feature type="transmembrane region" description="Helical" evidence="1">
    <location>
        <begin position="21"/>
        <end position="43"/>
    </location>
</feature>
<dbReference type="GO" id="GO:0005548">
    <property type="term" value="F:phospholipid transporter activity"/>
    <property type="evidence" value="ECO:0007669"/>
    <property type="project" value="TreeGrafter"/>
</dbReference>
<dbReference type="InterPro" id="IPR052336">
    <property type="entry name" value="MlaD_Phospholipid_Transporter"/>
</dbReference>
<sequence>MNTATGRLRKTWQRVRTEPRFGRNALVLLCLIVLGVTSGVVIVNNQGSGLTTWPWTDRFQFEAVFDEAHGVAAGQGQGVRIAGVTVGTIEKSEVSEDGKAVLSLGVDPQHRIYDNASLVLRPKSPLNEMYVTIDPGGPPGEPIEAGQRLPVGNTETPVTVDRVTEHLDENTRDALAAVINEADVALTHASEELAGGVAGTDRVMRDLRPVVEELHERQDTLAELVSALATISRSVGEDNERLTRLAADLEESLSVLSDRSHPLDESIQQLPEFTSQLRRATDAVQELSGQLDPTLDNVREASDDLPGALAQLRSTVEEADTVIDKANPVVERLKPVAADLRPVLSDTRAALGDLTDISAQLDPVTAALVPYLEDLRAFTYNTASVTSLRDGNAPVIRAHLVGAPDTIPLLDDLPSQGN</sequence>
<dbReference type="PANTHER" id="PTHR33371:SF4">
    <property type="entry name" value="INTERMEMBRANE PHOSPHOLIPID TRANSPORT SYSTEM BINDING PROTEIN MLAD"/>
    <property type="match status" value="1"/>
</dbReference>
<evidence type="ECO:0000256" key="1">
    <source>
        <dbReference type="SAM" id="Phobius"/>
    </source>
</evidence>
<dbReference type="PANTHER" id="PTHR33371">
    <property type="entry name" value="INTERMEMBRANE PHOSPHOLIPID TRANSPORT SYSTEM BINDING PROTEIN MLAD-RELATED"/>
    <property type="match status" value="1"/>
</dbReference>
<dbReference type="AlphaFoldDB" id="A0A838AC96"/>
<keyword evidence="1" id="KW-0472">Membrane</keyword>
<keyword evidence="1" id="KW-0812">Transmembrane</keyword>
<evidence type="ECO:0000313" key="4">
    <source>
        <dbReference type="Proteomes" id="UP000582974"/>
    </source>
</evidence>
<dbReference type="RefSeq" id="WP_180893680.1">
    <property type="nucleotide sequence ID" value="NZ_JACCKD010000005.1"/>
</dbReference>
<dbReference type="EMBL" id="JACCKD010000005">
    <property type="protein sequence ID" value="MBA0126853.1"/>
    <property type="molecule type" value="Genomic_DNA"/>
</dbReference>
<accession>A0A838AC96</accession>
<gene>
    <name evidence="3" type="ORF">H0B56_14980</name>
</gene>
<evidence type="ECO:0000259" key="2">
    <source>
        <dbReference type="Pfam" id="PF02470"/>
    </source>
</evidence>
<dbReference type="GO" id="GO:0005543">
    <property type="term" value="F:phospholipid binding"/>
    <property type="evidence" value="ECO:0007669"/>
    <property type="project" value="TreeGrafter"/>
</dbReference>